<organism evidence="14 15">
    <name type="scientific">Microbacterium nanhaiense</name>
    <dbReference type="NCBI Taxonomy" id="1301026"/>
    <lineage>
        <taxon>Bacteria</taxon>
        <taxon>Bacillati</taxon>
        <taxon>Actinomycetota</taxon>
        <taxon>Actinomycetes</taxon>
        <taxon>Micrococcales</taxon>
        <taxon>Microbacteriaceae</taxon>
        <taxon>Microbacterium</taxon>
    </lineage>
</organism>
<feature type="transmembrane region" description="Helical" evidence="13">
    <location>
        <begin position="239"/>
        <end position="261"/>
    </location>
</feature>
<dbReference type="PANTHER" id="PTHR43298:SF2">
    <property type="entry name" value="FMN_FAD EXPORTER YEEO-RELATED"/>
    <property type="match status" value="1"/>
</dbReference>
<evidence type="ECO:0000256" key="13">
    <source>
        <dbReference type="SAM" id="Phobius"/>
    </source>
</evidence>
<evidence type="ECO:0000256" key="2">
    <source>
        <dbReference type="ARBA" id="ARBA00004651"/>
    </source>
</evidence>
<dbReference type="Pfam" id="PF01554">
    <property type="entry name" value="MatE"/>
    <property type="match status" value="2"/>
</dbReference>
<evidence type="ECO:0000256" key="6">
    <source>
        <dbReference type="ARBA" id="ARBA00022449"/>
    </source>
</evidence>
<dbReference type="EMBL" id="BMMQ01000002">
    <property type="protein sequence ID" value="GGO60861.1"/>
    <property type="molecule type" value="Genomic_DNA"/>
</dbReference>
<sequence>MPRVLTEGTPWKVIVTFALPLLIGNVVQQLYQFADAVVVGRQLGVTSLASVGATTSLIFLLIGFAWGLTSGFAIPTAQAFGAGDARGVRRSVTSGAWLTAGTSAVLTGAGVLLAEPALHALRTPPELIEQSAEFARMSFLGITALMFFNFLAAIIRAIGDSRTPLVFLIISCGLNVALVIVFVGPFGWGVTGAALATVTAQATSVGLCLVHIRRRIPVLVPQREDWKVTRSELAHHLRLGLPFGFQTSIIAIGSLAVQIRLNELGPDAVAAYTTAARVDGLAVALLQSIGLSVSMFVAQNLGARRSDRILQGVNHGLVVATIASVIIGVTIIMSGGWLVQMFVGDSAPEVVTLASQLLQVYASLYTILGVLFVVRGALQGLGKTSIPFFSGIAELVMRVLTAIVLGGAFGFAGVIWGTPLAWTGAVLILVPAYLKARKSLMLRATSETPLVPLKA</sequence>
<name>A0ABQ2MYU8_9MICO</name>
<feature type="transmembrane region" description="Helical" evidence="13">
    <location>
        <begin position="12"/>
        <end position="31"/>
    </location>
</feature>
<evidence type="ECO:0000256" key="4">
    <source>
        <dbReference type="ARBA" id="ARBA00020268"/>
    </source>
</evidence>
<evidence type="ECO:0000256" key="3">
    <source>
        <dbReference type="ARBA" id="ARBA00010199"/>
    </source>
</evidence>
<protein>
    <recommendedName>
        <fullName evidence="4">Probable multidrug resistance protein NorM</fullName>
    </recommendedName>
    <alternativeName>
        <fullName evidence="12">Multidrug-efflux transporter</fullName>
    </alternativeName>
</protein>
<keyword evidence="11 13" id="KW-0472">Membrane</keyword>
<comment type="subcellular location">
    <subcellularLocation>
        <location evidence="2">Cell membrane</location>
        <topology evidence="2">Multi-pass membrane protein</topology>
    </subcellularLocation>
</comment>
<feature type="transmembrane region" description="Helical" evidence="13">
    <location>
        <begin position="281"/>
        <end position="303"/>
    </location>
</feature>
<dbReference type="InterPro" id="IPR048279">
    <property type="entry name" value="MdtK-like"/>
</dbReference>
<evidence type="ECO:0000256" key="10">
    <source>
        <dbReference type="ARBA" id="ARBA00023065"/>
    </source>
</evidence>
<evidence type="ECO:0000256" key="11">
    <source>
        <dbReference type="ARBA" id="ARBA00023136"/>
    </source>
</evidence>
<gene>
    <name evidence="14" type="ORF">GCM10010910_07300</name>
</gene>
<dbReference type="RefSeq" id="WP_188700044.1">
    <property type="nucleotide sequence ID" value="NZ_BMMQ01000002.1"/>
</dbReference>
<reference evidence="15" key="1">
    <citation type="journal article" date="2019" name="Int. J. Syst. Evol. Microbiol.">
        <title>The Global Catalogue of Microorganisms (GCM) 10K type strain sequencing project: providing services to taxonomists for standard genome sequencing and annotation.</title>
        <authorList>
            <consortium name="The Broad Institute Genomics Platform"/>
            <consortium name="The Broad Institute Genome Sequencing Center for Infectious Disease"/>
            <person name="Wu L."/>
            <person name="Ma J."/>
        </authorList>
    </citation>
    <scope>NUCLEOTIDE SEQUENCE [LARGE SCALE GENOMIC DNA]</scope>
    <source>
        <strain evidence="15">CGMCC 4.7181</strain>
    </source>
</reference>
<accession>A0ABQ2MYU8</accession>
<comment type="function">
    <text evidence="1">Multidrug efflux pump.</text>
</comment>
<evidence type="ECO:0000256" key="8">
    <source>
        <dbReference type="ARBA" id="ARBA00022692"/>
    </source>
</evidence>
<proteinExistence type="inferred from homology"/>
<evidence type="ECO:0000256" key="9">
    <source>
        <dbReference type="ARBA" id="ARBA00022989"/>
    </source>
</evidence>
<evidence type="ECO:0000256" key="5">
    <source>
        <dbReference type="ARBA" id="ARBA00022448"/>
    </source>
</evidence>
<feature type="transmembrane region" description="Helical" evidence="13">
    <location>
        <begin position="386"/>
        <end position="408"/>
    </location>
</feature>
<dbReference type="PANTHER" id="PTHR43298">
    <property type="entry name" value="MULTIDRUG RESISTANCE PROTEIN NORM-RELATED"/>
    <property type="match status" value="1"/>
</dbReference>
<keyword evidence="9 13" id="KW-1133">Transmembrane helix</keyword>
<comment type="caution">
    <text evidence="14">The sequence shown here is derived from an EMBL/GenBank/DDBJ whole genome shotgun (WGS) entry which is preliminary data.</text>
</comment>
<feature type="transmembrane region" description="Helical" evidence="13">
    <location>
        <begin position="95"/>
        <end position="114"/>
    </location>
</feature>
<dbReference type="CDD" id="cd13138">
    <property type="entry name" value="MATE_yoeA_like"/>
    <property type="match status" value="1"/>
</dbReference>
<evidence type="ECO:0000256" key="7">
    <source>
        <dbReference type="ARBA" id="ARBA00022475"/>
    </source>
</evidence>
<feature type="transmembrane region" description="Helical" evidence="13">
    <location>
        <begin position="315"/>
        <end position="338"/>
    </location>
</feature>
<feature type="transmembrane region" description="Helical" evidence="13">
    <location>
        <begin position="51"/>
        <end position="74"/>
    </location>
</feature>
<keyword evidence="5" id="KW-0813">Transport</keyword>
<evidence type="ECO:0000313" key="15">
    <source>
        <dbReference type="Proteomes" id="UP000638043"/>
    </source>
</evidence>
<keyword evidence="8 13" id="KW-0812">Transmembrane</keyword>
<comment type="similarity">
    <text evidence="3">Belongs to the multi antimicrobial extrusion (MATE) (TC 2.A.66.1) family.</text>
</comment>
<evidence type="ECO:0000313" key="14">
    <source>
        <dbReference type="EMBL" id="GGO60861.1"/>
    </source>
</evidence>
<dbReference type="InterPro" id="IPR050222">
    <property type="entry name" value="MATE_MdtK"/>
</dbReference>
<keyword evidence="15" id="KW-1185">Reference proteome</keyword>
<dbReference type="InterPro" id="IPR002528">
    <property type="entry name" value="MATE_fam"/>
</dbReference>
<feature type="transmembrane region" description="Helical" evidence="13">
    <location>
        <begin position="134"/>
        <end position="158"/>
    </location>
</feature>
<dbReference type="PIRSF" id="PIRSF006603">
    <property type="entry name" value="DinF"/>
    <property type="match status" value="1"/>
</dbReference>
<dbReference type="Proteomes" id="UP000638043">
    <property type="component" value="Unassembled WGS sequence"/>
</dbReference>
<feature type="transmembrane region" description="Helical" evidence="13">
    <location>
        <begin position="350"/>
        <end position="374"/>
    </location>
</feature>
<keyword evidence="6" id="KW-0050">Antiport</keyword>
<evidence type="ECO:0000256" key="12">
    <source>
        <dbReference type="ARBA" id="ARBA00031636"/>
    </source>
</evidence>
<keyword evidence="7" id="KW-1003">Cell membrane</keyword>
<feature type="transmembrane region" description="Helical" evidence="13">
    <location>
        <begin position="192"/>
        <end position="212"/>
    </location>
</feature>
<keyword evidence="10" id="KW-0406">Ion transport</keyword>
<feature type="transmembrane region" description="Helical" evidence="13">
    <location>
        <begin position="414"/>
        <end position="434"/>
    </location>
</feature>
<dbReference type="NCBIfam" id="TIGR00797">
    <property type="entry name" value="matE"/>
    <property type="match status" value="1"/>
</dbReference>
<evidence type="ECO:0000256" key="1">
    <source>
        <dbReference type="ARBA" id="ARBA00003408"/>
    </source>
</evidence>
<feature type="transmembrane region" description="Helical" evidence="13">
    <location>
        <begin position="165"/>
        <end position="186"/>
    </location>
</feature>